<dbReference type="InterPro" id="IPR000652">
    <property type="entry name" value="Triosephosphate_isomerase"/>
</dbReference>
<name>A0A6P1LF21_MALIO</name>
<dbReference type="PANTHER" id="PTHR21139">
    <property type="entry name" value="TRIOSEPHOSPHATE ISOMERASE"/>
    <property type="match status" value="1"/>
</dbReference>
<evidence type="ECO:0000256" key="1">
    <source>
        <dbReference type="ARBA" id="ARBA00004680"/>
    </source>
</evidence>
<dbReference type="FunFam" id="3.20.20.70:FF:000016">
    <property type="entry name" value="Triosephosphate isomerase"/>
    <property type="match status" value="1"/>
</dbReference>
<dbReference type="InterPro" id="IPR013785">
    <property type="entry name" value="Aldolase_TIM"/>
</dbReference>
<dbReference type="UniPathway" id="UPA00109">
    <property type="reaction ID" value="UER00189"/>
</dbReference>
<comment type="pathway">
    <text evidence="1 9 10">Carbohydrate degradation; glycolysis; D-glyceraldehyde 3-phosphate from glycerone phosphate: step 1/1.</text>
</comment>
<dbReference type="PROSITE" id="PS00171">
    <property type="entry name" value="TIM_1"/>
    <property type="match status" value="1"/>
</dbReference>
<dbReference type="EC" id="5.3.1.1" evidence="3 9"/>
<protein>
    <recommendedName>
        <fullName evidence="4 9">Triosephosphate isomerase</fullName>
        <shortName evidence="9">TIM</shortName>
        <shortName evidence="9">TPI</shortName>
        <ecNumber evidence="3 9">5.3.1.1</ecNumber>
    </recommendedName>
    <alternativeName>
        <fullName evidence="9">Triose-phosphate isomerase</fullName>
    </alternativeName>
</protein>
<comment type="subunit">
    <text evidence="9 10">Homodimer.</text>
</comment>
<dbReference type="Proteomes" id="UP000464283">
    <property type="component" value="Chromosome"/>
</dbReference>
<dbReference type="InterPro" id="IPR022896">
    <property type="entry name" value="TrioseP_Isoase_bac/euk"/>
</dbReference>
<accession>A0A6P1LF21</accession>
<dbReference type="GO" id="GO:0005829">
    <property type="term" value="C:cytosol"/>
    <property type="evidence" value="ECO:0007669"/>
    <property type="project" value="TreeGrafter"/>
</dbReference>
<dbReference type="Pfam" id="PF00121">
    <property type="entry name" value="TIM"/>
    <property type="match status" value="1"/>
</dbReference>
<dbReference type="PANTHER" id="PTHR21139:SF42">
    <property type="entry name" value="TRIOSEPHOSPHATE ISOMERASE"/>
    <property type="match status" value="1"/>
</dbReference>
<dbReference type="NCBIfam" id="TIGR00419">
    <property type="entry name" value="tim"/>
    <property type="match status" value="1"/>
</dbReference>
<dbReference type="GO" id="GO:0004807">
    <property type="term" value="F:triose-phosphate isomerase activity"/>
    <property type="evidence" value="ECO:0007669"/>
    <property type="project" value="UniProtKB-UniRule"/>
</dbReference>
<feature type="binding site" evidence="9">
    <location>
        <position position="174"/>
    </location>
    <ligand>
        <name>substrate</name>
    </ligand>
</feature>
<keyword evidence="7 9" id="KW-0324">Glycolysis</keyword>
<dbReference type="GeneID" id="96866393"/>
<dbReference type="EMBL" id="CP033512">
    <property type="protein sequence ID" value="QHG90079.1"/>
    <property type="molecule type" value="Genomic_DNA"/>
</dbReference>
<comment type="subcellular location">
    <subcellularLocation>
        <location evidence="9 10">Cytoplasm</location>
    </subcellularLocation>
</comment>
<dbReference type="SUPFAM" id="SSF51351">
    <property type="entry name" value="Triosephosphate isomerase (TIM)"/>
    <property type="match status" value="1"/>
</dbReference>
<evidence type="ECO:0000256" key="6">
    <source>
        <dbReference type="ARBA" id="ARBA00022490"/>
    </source>
</evidence>
<dbReference type="PROSITE" id="PS51440">
    <property type="entry name" value="TIM_2"/>
    <property type="match status" value="1"/>
</dbReference>
<comment type="similarity">
    <text evidence="2 9 10">Belongs to the triosephosphate isomerase family.</text>
</comment>
<feature type="binding site" evidence="9">
    <location>
        <begin position="8"/>
        <end position="10"/>
    </location>
    <ligand>
        <name>substrate</name>
    </ligand>
</feature>
<keyword evidence="8 9" id="KW-0413">Isomerase</keyword>
<comment type="pathway">
    <text evidence="9 10">Carbohydrate biosynthesis; gluconeogenesis.</text>
</comment>
<keyword evidence="6 9" id="KW-0963">Cytoplasm</keyword>
<dbReference type="GO" id="GO:0019563">
    <property type="term" value="P:glycerol catabolic process"/>
    <property type="evidence" value="ECO:0007669"/>
    <property type="project" value="TreeGrafter"/>
</dbReference>
<reference evidence="12" key="1">
    <citation type="submission" date="2018-11" db="EMBL/GenBank/DDBJ databases">
        <title>The first complete genome sequence of Mycoplasma iowae strain 695.</title>
        <authorList>
            <person name="Ghanem M."/>
            <person name="El-Gazzar M."/>
        </authorList>
    </citation>
    <scope>NUCLEOTIDE SEQUENCE [LARGE SCALE GENOMIC DNA]</scope>
    <source>
        <strain evidence="12">695</strain>
    </source>
</reference>
<dbReference type="CDD" id="cd00311">
    <property type="entry name" value="TIM"/>
    <property type="match status" value="1"/>
</dbReference>
<feature type="active site" description="Electrophile" evidence="9">
    <location>
        <position position="96"/>
    </location>
</feature>
<evidence type="ECO:0000256" key="7">
    <source>
        <dbReference type="ARBA" id="ARBA00023152"/>
    </source>
</evidence>
<evidence type="ECO:0000256" key="2">
    <source>
        <dbReference type="ARBA" id="ARBA00007422"/>
    </source>
</evidence>
<dbReference type="InterPro" id="IPR020861">
    <property type="entry name" value="Triosephosphate_isomerase_AS"/>
</dbReference>
<evidence type="ECO:0000313" key="12">
    <source>
        <dbReference type="Proteomes" id="UP000464283"/>
    </source>
</evidence>
<feature type="binding site" evidence="9">
    <location>
        <position position="214"/>
    </location>
    <ligand>
        <name>substrate</name>
    </ligand>
</feature>
<dbReference type="KEGG" id="miw:EER00_04280"/>
<evidence type="ECO:0000256" key="5">
    <source>
        <dbReference type="ARBA" id="ARBA00022432"/>
    </source>
</evidence>
<organism evidence="11 12">
    <name type="scientific">Malacoplasma iowae 695</name>
    <dbReference type="NCBI Taxonomy" id="1048830"/>
    <lineage>
        <taxon>Bacteria</taxon>
        <taxon>Bacillati</taxon>
        <taxon>Mycoplasmatota</taxon>
        <taxon>Mycoplasmoidales</taxon>
        <taxon>Mycoplasmoidaceae</taxon>
        <taxon>Malacoplasma</taxon>
    </lineage>
</organism>
<comment type="catalytic activity">
    <reaction evidence="9 10">
        <text>D-glyceraldehyde 3-phosphate = dihydroxyacetone phosphate</text>
        <dbReference type="Rhea" id="RHEA:18585"/>
        <dbReference type="ChEBI" id="CHEBI:57642"/>
        <dbReference type="ChEBI" id="CHEBI:59776"/>
        <dbReference type="EC" id="5.3.1.1"/>
    </reaction>
</comment>
<dbReference type="GO" id="GO:0006094">
    <property type="term" value="P:gluconeogenesis"/>
    <property type="evidence" value="ECO:0007669"/>
    <property type="project" value="UniProtKB-UniRule"/>
</dbReference>
<dbReference type="AlphaFoldDB" id="A0A6P1LF21"/>
<dbReference type="GO" id="GO:0006096">
    <property type="term" value="P:glycolytic process"/>
    <property type="evidence" value="ECO:0007669"/>
    <property type="project" value="UniProtKB-UniRule"/>
</dbReference>
<comment type="caution">
    <text evidence="9">Lacks conserved residue(s) required for the propagation of feature annotation.</text>
</comment>
<evidence type="ECO:0000256" key="9">
    <source>
        <dbReference type="HAMAP-Rule" id="MF_00147"/>
    </source>
</evidence>
<feature type="active site" description="Proton acceptor" evidence="9">
    <location>
        <position position="168"/>
    </location>
</feature>
<dbReference type="GO" id="GO:0046166">
    <property type="term" value="P:glyceraldehyde-3-phosphate biosynthetic process"/>
    <property type="evidence" value="ECO:0007669"/>
    <property type="project" value="TreeGrafter"/>
</dbReference>
<dbReference type="HAMAP" id="MF_00147_B">
    <property type="entry name" value="TIM_B"/>
    <property type="match status" value="1"/>
</dbReference>
<dbReference type="RefSeq" id="WP_004025226.1">
    <property type="nucleotide sequence ID" value="NZ_AGFP01000043.1"/>
</dbReference>
<evidence type="ECO:0000256" key="4">
    <source>
        <dbReference type="ARBA" id="ARBA00019397"/>
    </source>
</evidence>
<dbReference type="UniPathway" id="UPA00138"/>
<dbReference type="OrthoDB" id="9809429at2"/>
<sequence length="253" mass="28735">MNNVIIGNWKMFKTLEDIKKFKKEFYAEIKKQKPIVEYGIAVPSIYLLEAKKIFKKDKKMHIYAQDAHYKNEGAFTGNISYTQLIDCNIEGSIIGHSERREMFNDTDETINLKTKTLLENDLTVILCVGESLQTYEKKKSVEFVLDQIKKDLKDIDKNLLKKLIIAYEPIWAIGTGKVPTVEEVDNMLLKIRNEIEKLYDSESANNIKIQYGGSVNLKNVKDFMKAANVNGALVGSASLDGKNFAELLINGGK</sequence>
<evidence type="ECO:0000256" key="10">
    <source>
        <dbReference type="RuleBase" id="RU363013"/>
    </source>
</evidence>
<evidence type="ECO:0000256" key="3">
    <source>
        <dbReference type="ARBA" id="ARBA00011940"/>
    </source>
</evidence>
<proteinExistence type="inferred from homology"/>
<evidence type="ECO:0000256" key="8">
    <source>
        <dbReference type="ARBA" id="ARBA00023235"/>
    </source>
</evidence>
<dbReference type="Gene3D" id="3.20.20.70">
    <property type="entry name" value="Aldolase class I"/>
    <property type="match status" value="1"/>
</dbReference>
<evidence type="ECO:0000313" key="11">
    <source>
        <dbReference type="EMBL" id="QHG90079.1"/>
    </source>
</evidence>
<keyword evidence="5 9" id="KW-0312">Gluconeogenesis</keyword>
<gene>
    <name evidence="9 11" type="primary">tpiA</name>
    <name evidence="11" type="ORF">EER00_04280</name>
</gene>
<comment type="function">
    <text evidence="9">Involved in the gluconeogenesis. Catalyzes stereospecifically the conversion of dihydroxyacetone phosphate (DHAP) to D-glyceraldehyde-3-phosphate (G3P).</text>
</comment>
<dbReference type="InterPro" id="IPR035990">
    <property type="entry name" value="TIM_sf"/>
</dbReference>